<feature type="region of interest" description="Disordered" evidence="1">
    <location>
        <begin position="401"/>
        <end position="429"/>
    </location>
</feature>
<name>A0AAV9XWT2_9CRYT</name>
<comment type="caution">
    <text evidence="4">The sequence shown here is derived from an EMBL/GenBank/DDBJ whole genome shotgun (WGS) entry which is preliminary data.</text>
</comment>
<feature type="transmembrane region" description="Helical" evidence="2">
    <location>
        <begin position="534"/>
        <end position="567"/>
    </location>
</feature>
<evidence type="ECO:0000313" key="4">
    <source>
        <dbReference type="EMBL" id="KAK6589132.1"/>
    </source>
</evidence>
<reference evidence="4 5" key="1">
    <citation type="submission" date="2023-10" db="EMBL/GenBank/DDBJ databases">
        <title>Comparative genomics analysis reveals potential genetic determinants of host preference in Cryptosporidium xiaoi.</title>
        <authorList>
            <person name="Xiao L."/>
            <person name="Li J."/>
        </authorList>
    </citation>
    <scope>NUCLEOTIDE SEQUENCE [LARGE SCALE GENOMIC DNA]</scope>
    <source>
        <strain evidence="4 5">52996</strain>
    </source>
</reference>
<evidence type="ECO:0008006" key="6">
    <source>
        <dbReference type="Google" id="ProtNLM"/>
    </source>
</evidence>
<dbReference type="EMBL" id="JAWDEY010000014">
    <property type="protein sequence ID" value="KAK6589132.1"/>
    <property type="molecule type" value="Genomic_DNA"/>
</dbReference>
<feature type="transmembrane region" description="Helical" evidence="2">
    <location>
        <begin position="734"/>
        <end position="754"/>
    </location>
</feature>
<protein>
    <recommendedName>
        <fullName evidence="6">Integral membrane protein</fullName>
    </recommendedName>
</protein>
<sequence>MFKFDISFFFVLILLFNYTFTNSEITSEVVKYENGGERLPLDFVKTTHMKDYTIENETETETSSTVENFDDAEIDKKYDKSHIIKDDRYSSRSIYFILAGILIIISIVSTFIVRDCVVERIRLKNDFFLQTVMDTVFRQAACIFLSLAISYCLLTSRLIDLIREYCENIMLNYSNKTIINNIATKVDDAIINNSKVWTTENLTKEFNNILAIVILTFSWYCVFVLLFTASVKFLEKWIRYADSTDVGSLIKSIYTLKNMFSLGKIRKKKLSDCRDYYSNGNNNSEIQKLLGELEKNGSNVTASENKGSIQENIPITVLQGCGSISSYKLPLSKNGSLSERGQIETDRLIDVEKNEIMNYSSEVDIEQCTDINSSLSSCSEREEGDIPIFEDEIRVSQFNDSIELGNKPNNSSNTKSKRDSVSSRRKKQIRKASNIPLTWRGQISEKFSLFFNNIRDWPSQFLLTYMKAHFVSLRYDFMDEIATYDNYGSFSSNVSGDTCSSLEYQNTSWLISLADPTVLLVAGVYFTEYLRAKLLILAVSLIRIPITTLVFAFTVNIISWLCIYNYHYNIVAFNNTKHYFSEPMICFYISVVLFGFSLVIWLESWIIKRNLQPKNVLEYLKMKYSLDIGIPQQEIEYEKIMPRYKIRNAKLSKKKESMSKSGGYFQLSTQPGNLIAQGTFENNYLGDSDIKESSSFLKRLYRYIYNKLFGTNNPTLHDDLFFFKKNGPNILLRWFQASYFLQHILISIVIHLSYLQKELWFKEFQLVTVSIWCIFILQNMCLPFILYPILLCTSVGQMADKLVLEQVISIQKTQNIQRIAQISESLRFYSFIYLFTSGNEEEKELQRRKYSIVAKTAPWELQVRCRNTMNFLINNAPIKTQVSFIKY</sequence>
<gene>
    <name evidence="4" type="ORF">RS030_223501</name>
</gene>
<dbReference type="AlphaFoldDB" id="A0AAV9XWT2"/>
<evidence type="ECO:0000256" key="3">
    <source>
        <dbReference type="SAM" id="SignalP"/>
    </source>
</evidence>
<feature type="signal peptide" evidence="3">
    <location>
        <begin position="1"/>
        <end position="23"/>
    </location>
</feature>
<keyword evidence="2" id="KW-0812">Transmembrane</keyword>
<feature type="transmembrane region" description="Helical" evidence="2">
    <location>
        <begin position="766"/>
        <end position="791"/>
    </location>
</feature>
<feature type="transmembrane region" description="Helical" evidence="2">
    <location>
        <begin position="209"/>
        <end position="229"/>
    </location>
</feature>
<feature type="transmembrane region" description="Helical" evidence="2">
    <location>
        <begin position="135"/>
        <end position="159"/>
    </location>
</feature>
<accession>A0AAV9XWT2</accession>
<feature type="chain" id="PRO_5043720995" description="Integral membrane protein" evidence="3">
    <location>
        <begin position="24"/>
        <end position="887"/>
    </location>
</feature>
<evidence type="ECO:0000256" key="2">
    <source>
        <dbReference type="SAM" id="Phobius"/>
    </source>
</evidence>
<organism evidence="4 5">
    <name type="scientific">Cryptosporidium xiaoi</name>
    <dbReference type="NCBI Taxonomy" id="659607"/>
    <lineage>
        <taxon>Eukaryota</taxon>
        <taxon>Sar</taxon>
        <taxon>Alveolata</taxon>
        <taxon>Apicomplexa</taxon>
        <taxon>Conoidasida</taxon>
        <taxon>Coccidia</taxon>
        <taxon>Eucoccidiorida</taxon>
        <taxon>Eimeriorina</taxon>
        <taxon>Cryptosporidiidae</taxon>
        <taxon>Cryptosporidium</taxon>
    </lineage>
</organism>
<evidence type="ECO:0000313" key="5">
    <source>
        <dbReference type="Proteomes" id="UP001311799"/>
    </source>
</evidence>
<evidence type="ECO:0000256" key="1">
    <source>
        <dbReference type="SAM" id="MobiDB-lite"/>
    </source>
</evidence>
<keyword evidence="2" id="KW-1133">Transmembrane helix</keyword>
<keyword evidence="3" id="KW-0732">Signal</keyword>
<feature type="transmembrane region" description="Helical" evidence="2">
    <location>
        <begin position="587"/>
        <end position="607"/>
    </location>
</feature>
<feature type="transmembrane region" description="Helical" evidence="2">
    <location>
        <begin position="94"/>
        <end position="114"/>
    </location>
</feature>
<dbReference type="Proteomes" id="UP001311799">
    <property type="component" value="Unassembled WGS sequence"/>
</dbReference>
<keyword evidence="2" id="KW-0472">Membrane</keyword>
<keyword evidence="5" id="KW-1185">Reference proteome</keyword>
<proteinExistence type="predicted"/>